<name>A0A6A5VZK1_9PLEO</name>
<feature type="region of interest" description="Disordered" evidence="1">
    <location>
        <begin position="34"/>
        <end position="53"/>
    </location>
</feature>
<evidence type="ECO:0000256" key="1">
    <source>
        <dbReference type="SAM" id="MobiDB-lite"/>
    </source>
</evidence>
<evidence type="ECO:0000313" key="3">
    <source>
        <dbReference type="Proteomes" id="UP000799779"/>
    </source>
</evidence>
<organism evidence="2 3">
    <name type="scientific">Amniculicola lignicola CBS 123094</name>
    <dbReference type="NCBI Taxonomy" id="1392246"/>
    <lineage>
        <taxon>Eukaryota</taxon>
        <taxon>Fungi</taxon>
        <taxon>Dikarya</taxon>
        <taxon>Ascomycota</taxon>
        <taxon>Pezizomycotina</taxon>
        <taxon>Dothideomycetes</taxon>
        <taxon>Pleosporomycetidae</taxon>
        <taxon>Pleosporales</taxon>
        <taxon>Amniculicolaceae</taxon>
        <taxon>Amniculicola</taxon>
    </lineage>
</organism>
<sequence>MGCCSSRCSPSRSLPIENSWPGLVIKRESLRDHGAAKSSCPENDPVSSDPRSHAGSWKPIVIPLLVMSARVCRPTRWRYISYLSGTGDIKTQRLQQRARRLSNEHHPQQQCMPGGALTAVTRSCRVVAVIYLAREGFFSFGGRLFRGRFERWIAVDRRASTPCLKTARKIMQSCT</sequence>
<accession>A0A6A5VZK1</accession>
<dbReference type="Proteomes" id="UP000799779">
    <property type="component" value="Unassembled WGS sequence"/>
</dbReference>
<keyword evidence="3" id="KW-1185">Reference proteome</keyword>
<dbReference type="EMBL" id="ML977670">
    <property type="protein sequence ID" value="KAF1994138.1"/>
    <property type="molecule type" value="Genomic_DNA"/>
</dbReference>
<dbReference type="AlphaFoldDB" id="A0A6A5VZK1"/>
<proteinExistence type="predicted"/>
<evidence type="ECO:0000313" key="2">
    <source>
        <dbReference type="EMBL" id="KAF1994138.1"/>
    </source>
</evidence>
<reference evidence="2" key="1">
    <citation type="journal article" date="2020" name="Stud. Mycol.">
        <title>101 Dothideomycetes genomes: a test case for predicting lifestyles and emergence of pathogens.</title>
        <authorList>
            <person name="Haridas S."/>
            <person name="Albert R."/>
            <person name="Binder M."/>
            <person name="Bloem J."/>
            <person name="Labutti K."/>
            <person name="Salamov A."/>
            <person name="Andreopoulos B."/>
            <person name="Baker S."/>
            <person name="Barry K."/>
            <person name="Bills G."/>
            <person name="Bluhm B."/>
            <person name="Cannon C."/>
            <person name="Castanera R."/>
            <person name="Culley D."/>
            <person name="Daum C."/>
            <person name="Ezra D."/>
            <person name="Gonzalez J."/>
            <person name="Henrissat B."/>
            <person name="Kuo A."/>
            <person name="Liang C."/>
            <person name="Lipzen A."/>
            <person name="Lutzoni F."/>
            <person name="Magnuson J."/>
            <person name="Mondo S."/>
            <person name="Nolan M."/>
            <person name="Ohm R."/>
            <person name="Pangilinan J."/>
            <person name="Park H.-J."/>
            <person name="Ramirez L."/>
            <person name="Alfaro M."/>
            <person name="Sun H."/>
            <person name="Tritt A."/>
            <person name="Yoshinaga Y."/>
            <person name="Zwiers L.-H."/>
            <person name="Turgeon B."/>
            <person name="Goodwin S."/>
            <person name="Spatafora J."/>
            <person name="Crous P."/>
            <person name="Grigoriev I."/>
        </authorList>
    </citation>
    <scope>NUCLEOTIDE SEQUENCE</scope>
    <source>
        <strain evidence="2">CBS 123094</strain>
    </source>
</reference>
<gene>
    <name evidence="2" type="ORF">P154DRAFT_39818</name>
</gene>
<protein>
    <submittedName>
        <fullName evidence="2">Uncharacterized protein</fullName>
    </submittedName>
</protein>